<name>A0A8A4TII0_SULCO</name>
<dbReference type="Pfam" id="PF13360">
    <property type="entry name" value="PQQ_2"/>
    <property type="match status" value="1"/>
</dbReference>
<protein>
    <submittedName>
        <fullName evidence="3">PQQ-binding-like beta-propeller repeat protein</fullName>
    </submittedName>
</protein>
<dbReference type="Proteomes" id="UP000663929">
    <property type="component" value="Chromosome"/>
</dbReference>
<proteinExistence type="predicted"/>
<sequence length="313" mass="34262">MRIVFLAALCLASAPVPLLAQTANPSVFELEPGTLVDGAAARIYTMVPDGGIVALNLTDGSRQWQSDDAAKPVGLLNGHLAVYREAGTKIVFLDPETGREGPWTAASLSLPETAWTRVDDGLGRSLTLSMKTTDRGADLLWQSESRTVRARPPGPGDATDDDIAFGGLAIDAQNGQATAVSRTAPLSPSLRFTMLNEADRLPNLQGRQFLSIDGGAVLISNRIGDDRIRNKYRWTLYDRATGDPLGRFDADRSVDAFFVAGKTLVYVARPYFWRDGDQFREDPLRLRAIDLDSGRLLWERALRDTEYRGPFPP</sequence>
<feature type="signal peptide" evidence="1">
    <location>
        <begin position="1"/>
        <end position="20"/>
    </location>
</feature>
<dbReference type="InterPro" id="IPR015943">
    <property type="entry name" value="WD40/YVTN_repeat-like_dom_sf"/>
</dbReference>
<evidence type="ECO:0000256" key="1">
    <source>
        <dbReference type="SAM" id="SignalP"/>
    </source>
</evidence>
<dbReference type="KEGG" id="scor:J3U87_23975"/>
<keyword evidence="4" id="KW-1185">Reference proteome</keyword>
<gene>
    <name evidence="3" type="ORF">J3U87_23975</name>
</gene>
<evidence type="ECO:0000313" key="4">
    <source>
        <dbReference type="Proteomes" id="UP000663929"/>
    </source>
</evidence>
<dbReference type="RefSeq" id="WP_237378303.1">
    <property type="nucleotide sequence ID" value="NZ_CP071793.1"/>
</dbReference>
<evidence type="ECO:0000259" key="2">
    <source>
        <dbReference type="Pfam" id="PF13360"/>
    </source>
</evidence>
<dbReference type="InterPro" id="IPR002372">
    <property type="entry name" value="PQQ_rpt_dom"/>
</dbReference>
<feature type="domain" description="Pyrrolo-quinoline quinone repeat" evidence="2">
    <location>
        <begin position="41"/>
        <end position="100"/>
    </location>
</feature>
<keyword evidence="1" id="KW-0732">Signal</keyword>
<dbReference type="SUPFAM" id="SSF50998">
    <property type="entry name" value="Quinoprotein alcohol dehydrogenase-like"/>
    <property type="match status" value="1"/>
</dbReference>
<organism evidence="3 4">
    <name type="scientific">Sulfidibacter corallicola</name>
    <dbReference type="NCBI Taxonomy" id="2818388"/>
    <lineage>
        <taxon>Bacteria</taxon>
        <taxon>Pseudomonadati</taxon>
        <taxon>Acidobacteriota</taxon>
        <taxon>Holophagae</taxon>
        <taxon>Acanthopleuribacterales</taxon>
        <taxon>Acanthopleuribacteraceae</taxon>
        <taxon>Sulfidibacter</taxon>
    </lineage>
</organism>
<accession>A0A8A4TII0</accession>
<evidence type="ECO:0000313" key="3">
    <source>
        <dbReference type="EMBL" id="QTD48651.1"/>
    </source>
</evidence>
<dbReference type="EMBL" id="CP071793">
    <property type="protein sequence ID" value="QTD48651.1"/>
    <property type="molecule type" value="Genomic_DNA"/>
</dbReference>
<feature type="chain" id="PRO_5035245674" evidence="1">
    <location>
        <begin position="21"/>
        <end position="313"/>
    </location>
</feature>
<reference evidence="3" key="1">
    <citation type="submission" date="2021-03" db="EMBL/GenBank/DDBJ databases">
        <title>Acanthopleuribacteraceae sp. M133.</title>
        <authorList>
            <person name="Wang G."/>
        </authorList>
    </citation>
    <scope>NUCLEOTIDE SEQUENCE</scope>
    <source>
        <strain evidence="3">M133</strain>
    </source>
</reference>
<dbReference type="AlphaFoldDB" id="A0A8A4TII0"/>
<dbReference type="InterPro" id="IPR011047">
    <property type="entry name" value="Quinoprotein_ADH-like_sf"/>
</dbReference>
<dbReference type="Gene3D" id="2.130.10.10">
    <property type="entry name" value="YVTN repeat-like/Quinoprotein amine dehydrogenase"/>
    <property type="match status" value="1"/>
</dbReference>